<feature type="region of interest" description="Disordered" evidence="1">
    <location>
        <begin position="94"/>
        <end position="113"/>
    </location>
</feature>
<proteinExistence type="predicted"/>
<reference evidence="2 3" key="1">
    <citation type="submission" date="2017-04" db="EMBL/GenBank/DDBJ databases">
        <authorList>
            <person name="Afonso C.L."/>
            <person name="Miller P.J."/>
            <person name="Scott M.A."/>
            <person name="Spackman E."/>
            <person name="Goraichik I."/>
            <person name="Dimitrov K.M."/>
            <person name="Suarez D.L."/>
            <person name="Swayne D.E."/>
        </authorList>
    </citation>
    <scope>NUCLEOTIDE SEQUENCE [LARGE SCALE GENOMIC DNA]</scope>
    <source>
        <strain evidence="2 3">DSM 13146</strain>
    </source>
</reference>
<accession>A0A1W1X6L0</accession>
<gene>
    <name evidence="2" type="ORF">SAMN02746041_00680</name>
</gene>
<evidence type="ECO:0000313" key="3">
    <source>
        <dbReference type="Proteomes" id="UP000192783"/>
    </source>
</evidence>
<organism evidence="2 3">
    <name type="scientific">Desulfacinum hydrothermale DSM 13146</name>
    <dbReference type="NCBI Taxonomy" id="1121390"/>
    <lineage>
        <taxon>Bacteria</taxon>
        <taxon>Pseudomonadati</taxon>
        <taxon>Thermodesulfobacteriota</taxon>
        <taxon>Syntrophobacteria</taxon>
        <taxon>Syntrophobacterales</taxon>
        <taxon>Syntrophobacteraceae</taxon>
        <taxon>Desulfacinum</taxon>
    </lineage>
</organism>
<evidence type="ECO:0000313" key="2">
    <source>
        <dbReference type="EMBL" id="SMC19453.1"/>
    </source>
</evidence>
<name>A0A1W1X6L0_9BACT</name>
<protein>
    <submittedName>
        <fullName evidence="2">Uncharacterized protein</fullName>
    </submittedName>
</protein>
<dbReference type="Proteomes" id="UP000192783">
    <property type="component" value="Unassembled WGS sequence"/>
</dbReference>
<evidence type="ECO:0000256" key="1">
    <source>
        <dbReference type="SAM" id="MobiDB-lite"/>
    </source>
</evidence>
<keyword evidence="3" id="KW-1185">Reference proteome</keyword>
<feature type="region of interest" description="Disordered" evidence="1">
    <location>
        <begin position="56"/>
        <end position="77"/>
    </location>
</feature>
<dbReference type="EMBL" id="FWXF01000002">
    <property type="protein sequence ID" value="SMC19453.1"/>
    <property type="molecule type" value="Genomic_DNA"/>
</dbReference>
<sequence length="113" mass="12595">MRTSWRPAARAFCLLGACLFTWIAPWGGSQGTEVFPAGRLGPGVCRAEVIEDEEGITYRTLPQGPPGAQEQKRDEERKIQRSWEVLRHLWLDLNLSPNSGPESGRPEPTPQTP</sequence>
<dbReference type="AlphaFoldDB" id="A0A1W1X6L0"/>